<keyword evidence="2 3" id="KW-0143">Chaperone</keyword>
<dbReference type="GO" id="GO:0005829">
    <property type="term" value="C:cytosol"/>
    <property type="evidence" value="ECO:0007669"/>
    <property type="project" value="TreeGrafter"/>
</dbReference>
<dbReference type="InterPro" id="IPR036126">
    <property type="entry name" value="TBCA_sf"/>
</dbReference>
<dbReference type="GeneID" id="27722354"/>
<dbReference type="PANTHER" id="PTHR21500:SF0">
    <property type="entry name" value="TUBULIN-SPECIFIC CHAPERONE A"/>
    <property type="match status" value="1"/>
</dbReference>
<dbReference type="HOGENOM" id="CLU_130569_0_1_1"/>
<feature type="coiled-coil region" evidence="4">
    <location>
        <begin position="35"/>
        <end position="65"/>
    </location>
</feature>
<evidence type="ECO:0000256" key="3">
    <source>
        <dbReference type="RuleBase" id="RU364030"/>
    </source>
</evidence>
<keyword evidence="6" id="KW-1185">Reference proteome</keyword>
<comment type="caution">
    <text evidence="5">The sequence shown here is derived from an EMBL/GenBank/DDBJ whole genome shotgun (WGS) entry which is preliminary data.</text>
</comment>
<evidence type="ECO:0000313" key="6">
    <source>
        <dbReference type="Proteomes" id="UP000028545"/>
    </source>
</evidence>
<dbReference type="GO" id="GO:0007021">
    <property type="term" value="P:tubulin complex assembly"/>
    <property type="evidence" value="ECO:0007669"/>
    <property type="project" value="UniProtKB-UniRule"/>
</dbReference>
<sequence length="141" mass="16361">MDRTATENAYWDRINPVRRTPSKLHIATQALFRLIKEEKSYHKELQHQKQRVERLKAELAKGINVDVNSEYMIRQEERAIAQTEAVFAPLHKKIEDGIKSVQEELAYAEDPTPIDELENARQALLQARDVLGLPPINQDDY</sequence>
<dbReference type="EMBL" id="JOWA01000088">
    <property type="protein sequence ID" value="KEZ44316.1"/>
    <property type="molecule type" value="Genomic_DNA"/>
</dbReference>
<comment type="similarity">
    <text evidence="1 3">Belongs to the TBCA family.</text>
</comment>
<dbReference type="GO" id="GO:0005874">
    <property type="term" value="C:microtubule"/>
    <property type="evidence" value="ECO:0007669"/>
    <property type="project" value="UniProtKB-KW"/>
</dbReference>
<dbReference type="PANTHER" id="PTHR21500">
    <property type="entry name" value="TUBULIN-SPECIFIC CHAPERONE A"/>
    <property type="match status" value="1"/>
</dbReference>
<proteinExistence type="inferred from homology"/>
<protein>
    <recommendedName>
        <fullName evidence="3">Tubulin-specific chaperone A</fullName>
    </recommendedName>
</protein>
<keyword evidence="3" id="KW-0206">Cytoskeleton</keyword>
<dbReference type="GO" id="GO:0007023">
    <property type="term" value="P:post-chaperonin tubulin folding pathway"/>
    <property type="evidence" value="ECO:0007669"/>
    <property type="project" value="UniProtKB-UniRule"/>
</dbReference>
<dbReference type="SUPFAM" id="SSF46988">
    <property type="entry name" value="Tubulin chaperone cofactor A"/>
    <property type="match status" value="1"/>
</dbReference>
<evidence type="ECO:0000256" key="2">
    <source>
        <dbReference type="ARBA" id="ARBA00023186"/>
    </source>
</evidence>
<dbReference type="OrthoDB" id="296187at2759"/>
<dbReference type="VEuPathDB" id="FungiDB:SAPIO_CDS3282"/>
<comment type="subcellular location">
    <subcellularLocation>
        <location evidence="3">Cytoplasm</location>
        <location evidence="3">Cytoskeleton</location>
    </subcellularLocation>
</comment>
<dbReference type="Pfam" id="PF02970">
    <property type="entry name" value="TBCA"/>
    <property type="match status" value="1"/>
</dbReference>
<evidence type="ECO:0000256" key="1">
    <source>
        <dbReference type="ARBA" id="ARBA00006806"/>
    </source>
</evidence>
<dbReference type="GO" id="GO:0048487">
    <property type="term" value="F:beta-tubulin binding"/>
    <property type="evidence" value="ECO:0007669"/>
    <property type="project" value="InterPro"/>
</dbReference>
<keyword evidence="3" id="KW-0963">Cytoplasm</keyword>
<keyword evidence="4" id="KW-0175">Coiled coil</keyword>
<dbReference type="KEGG" id="sapo:SAPIO_CDS3282"/>
<dbReference type="AlphaFoldDB" id="A0A084GAF4"/>
<comment type="subunit">
    <text evidence="3">Supercomplex made of cofactors A to E. Cofactors A and D function by capturing and stabilizing tubulin in a quasi-native conformation. Cofactor E binds to the cofactor D-tubulin complex; interaction with cofactor C then causes the release of tubulin polypeptides that are committed to the native state.</text>
</comment>
<organism evidence="5 6">
    <name type="scientific">Pseudallescheria apiosperma</name>
    <name type="common">Scedosporium apiospermum</name>
    <dbReference type="NCBI Taxonomy" id="563466"/>
    <lineage>
        <taxon>Eukaryota</taxon>
        <taxon>Fungi</taxon>
        <taxon>Dikarya</taxon>
        <taxon>Ascomycota</taxon>
        <taxon>Pezizomycotina</taxon>
        <taxon>Sordariomycetes</taxon>
        <taxon>Hypocreomycetidae</taxon>
        <taxon>Microascales</taxon>
        <taxon>Microascaceae</taxon>
        <taxon>Scedosporium</taxon>
    </lineage>
</organism>
<dbReference type="OMA" id="DENREYM"/>
<dbReference type="RefSeq" id="XP_016644115.1">
    <property type="nucleotide sequence ID" value="XM_016786109.1"/>
</dbReference>
<dbReference type="InterPro" id="IPR004226">
    <property type="entry name" value="TBCA"/>
</dbReference>
<dbReference type="Proteomes" id="UP000028545">
    <property type="component" value="Unassembled WGS sequence"/>
</dbReference>
<accession>A0A084GAF4</accession>
<evidence type="ECO:0000313" key="5">
    <source>
        <dbReference type="EMBL" id="KEZ44316.1"/>
    </source>
</evidence>
<reference evidence="5 6" key="1">
    <citation type="journal article" date="2014" name="Genome Announc.">
        <title>Draft genome sequence of the pathogenic fungus Scedosporium apiospermum.</title>
        <authorList>
            <person name="Vandeputte P."/>
            <person name="Ghamrawi S."/>
            <person name="Rechenmann M."/>
            <person name="Iltis A."/>
            <person name="Giraud S."/>
            <person name="Fleury M."/>
            <person name="Thornton C."/>
            <person name="Delhaes L."/>
            <person name="Meyer W."/>
            <person name="Papon N."/>
            <person name="Bouchara J.P."/>
        </authorList>
    </citation>
    <scope>NUCLEOTIDE SEQUENCE [LARGE SCALE GENOMIC DNA]</scope>
    <source>
        <strain evidence="5 6">IHEM 14462</strain>
    </source>
</reference>
<keyword evidence="3" id="KW-0493">Microtubule</keyword>
<gene>
    <name evidence="5" type="ORF">SAPIO_CDS3282</name>
</gene>
<dbReference type="Gene3D" id="1.20.58.90">
    <property type="match status" value="1"/>
</dbReference>
<name>A0A084GAF4_PSEDA</name>
<evidence type="ECO:0000256" key="4">
    <source>
        <dbReference type="SAM" id="Coils"/>
    </source>
</evidence>